<sequence>MDGSIKLTVFFDDPFWAAVYERTADGKLQAARVVFGAEPKDSDVYDFFLQNWNRLRFSPRVTAGRQEKTKVNPKRMQRQIQRQVADSGAGTKAQQAFKLLQEQGKQKRKEKTRAIKEAEEQRKFELRQQKRKEKHRGR</sequence>
<accession>A0A6N8I021</accession>
<keyword evidence="3" id="KW-1185">Reference proteome</keyword>
<gene>
    <name evidence="2" type="primary">yjdF</name>
    <name evidence="2" type="ORF">CAFE_18230</name>
</gene>
<evidence type="ECO:0000313" key="2">
    <source>
        <dbReference type="EMBL" id="MVB11120.1"/>
    </source>
</evidence>
<organism evidence="2 3">
    <name type="scientific">Caproicibacter fermentans</name>
    <dbReference type="NCBI Taxonomy" id="2576756"/>
    <lineage>
        <taxon>Bacteria</taxon>
        <taxon>Bacillati</taxon>
        <taxon>Bacillota</taxon>
        <taxon>Clostridia</taxon>
        <taxon>Eubacteriales</taxon>
        <taxon>Acutalibacteraceae</taxon>
        <taxon>Caproicibacter</taxon>
    </lineage>
</organism>
<dbReference type="AlphaFoldDB" id="A0A6N8I021"/>
<evidence type="ECO:0000313" key="3">
    <source>
        <dbReference type="Proteomes" id="UP000469440"/>
    </source>
</evidence>
<evidence type="ECO:0008006" key="4">
    <source>
        <dbReference type="Google" id="ProtNLM"/>
    </source>
</evidence>
<dbReference type="Proteomes" id="UP000469440">
    <property type="component" value="Unassembled WGS sequence"/>
</dbReference>
<dbReference type="PIRSF" id="PIRSF021328">
    <property type="entry name" value="UCP021328"/>
    <property type="match status" value="1"/>
</dbReference>
<reference evidence="2 3" key="1">
    <citation type="submission" date="2019-09" db="EMBL/GenBank/DDBJ databases">
        <title>Genome sequence of Clostridium sp. EA1.</title>
        <authorList>
            <person name="Poehlein A."/>
            <person name="Bengelsdorf F.R."/>
            <person name="Daniel R."/>
        </authorList>
    </citation>
    <scope>NUCLEOTIDE SEQUENCE [LARGE SCALE GENOMIC DNA]</scope>
    <source>
        <strain evidence="2 3">EA1</strain>
    </source>
</reference>
<dbReference type="OrthoDB" id="4570726at2"/>
<proteinExistence type="predicted"/>
<comment type="caution">
    <text evidence="2">The sequence shown here is derived from an EMBL/GenBank/DDBJ whole genome shotgun (WGS) entry which is preliminary data.</text>
</comment>
<dbReference type="EMBL" id="VWXL01000052">
    <property type="protein sequence ID" value="MVB11120.1"/>
    <property type="molecule type" value="Genomic_DNA"/>
</dbReference>
<dbReference type="InterPro" id="IPR016787">
    <property type="entry name" value="UCP021328"/>
</dbReference>
<feature type="region of interest" description="Disordered" evidence="1">
    <location>
        <begin position="63"/>
        <end position="138"/>
    </location>
</feature>
<evidence type="ECO:0000256" key="1">
    <source>
        <dbReference type="SAM" id="MobiDB-lite"/>
    </source>
</evidence>
<dbReference type="RefSeq" id="WP_156990449.1">
    <property type="nucleotide sequence ID" value="NZ_VWXL01000052.1"/>
</dbReference>
<protein>
    <recommendedName>
        <fullName evidence="4">DUF2992 domain-containing protein</fullName>
    </recommendedName>
</protein>
<dbReference type="Pfam" id="PF11208">
    <property type="entry name" value="DUF2992"/>
    <property type="match status" value="1"/>
</dbReference>
<name>A0A6N8I021_9FIRM</name>
<feature type="compositionally biased region" description="Basic and acidic residues" evidence="1">
    <location>
        <begin position="112"/>
        <end position="128"/>
    </location>
</feature>
<feature type="compositionally biased region" description="Basic residues" evidence="1">
    <location>
        <begin position="129"/>
        <end position="138"/>
    </location>
</feature>